<dbReference type="SUPFAM" id="SSF48695">
    <property type="entry name" value="Multiheme cytochromes"/>
    <property type="match status" value="1"/>
</dbReference>
<dbReference type="InterPro" id="IPR036280">
    <property type="entry name" value="Multihaem_cyt_sf"/>
</dbReference>
<organism evidence="1 2">
    <name type="scientific">Pendulispora albinea</name>
    <dbReference type="NCBI Taxonomy" id="2741071"/>
    <lineage>
        <taxon>Bacteria</taxon>
        <taxon>Pseudomonadati</taxon>
        <taxon>Myxococcota</taxon>
        <taxon>Myxococcia</taxon>
        <taxon>Myxococcales</taxon>
        <taxon>Sorangiineae</taxon>
        <taxon>Pendulisporaceae</taxon>
        <taxon>Pendulispora</taxon>
    </lineage>
</organism>
<accession>A0ABZ2LQI0</accession>
<keyword evidence="2" id="KW-1185">Reference proteome</keyword>
<gene>
    <name evidence="1" type="ORF">LZC94_29775</name>
</gene>
<dbReference type="Proteomes" id="UP001370348">
    <property type="component" value="Chromosome"/>
</dbReference>
<name>A0ABZ2LQI0_9BACT</name>
<dbReference type="RefSeq" id="WP_394821648.1">
    <property type="nucleotide sequence ID" value="NZ_CP089984.1"/>
</dbReference>
<evidence type="ECO:0008006" key="3">
    <source>
        <dbReference type="Google" id="ProtNLM"/>
    </source>
</evidence>
<reference evidence="1 2" key="1">
    <citation type="submission" date="2021-12" db="EMBL/GenBank/DDBJ databases">
        <title>Discovery of the Pendulisporaceae a myxobacterial family with distinct sporulation behavior and unique specialized metabolism.</title>
        <authorList>
            <person name="Garcia R."/>
            <person name="Popoff A."/>
            <person name="Bader C.D."/>
            <person name="Loehr J."/>
            <person name="Walesch S."/>
            <person name="Walt C."/>
            <person name="Boldt J."/>
            <person name="Bunk B."/>
            <person name="Haeckl F.J.F.P.J."/>
            <person name="Gunesch A.P."/>
            <person name="Birkelbach J."/>
            <person name="Nuebel U."/>
            <person name="Pietschmann T."/>
            <person name="Bach T."/>
            <person name="Mueller R."/>
        </authorList>
    </citation>
    <scope>NUCLEOTIDE SEQUENCE [LARGE SCALE GENOMIC DNA]</scope>
    <source>
        <strain evidence="1 2">MSr11954</strain>
    </source>
</reference>
<evidence type="ECO:0000313" key="1">
    <source>
        <dbReference type="EMBL" id="WXB12031.1"/>
    </source>
</evidence>
<dbReference type="EMBL" id="CP089984">
    <property type="protein sequence ID" value="WXB12031.1"/>
    <property type="molecule type" value="Genomic_DNA"/>
</dbReference>
<sequence>MSLPSPTILRTAAFPSLAILGPVLGALAFAGCKGDALRPIAPPGSATPVERLSQLGIFEGNPADQIPRPGFTAYDVNASLYADDLRKQRFVHVPKGARIRVSADPWDIPVGTYLVKTFYVPLDARDPARGKRLVETRFLVKTENGFTASTYVWNDLQTDAIVSRGDVDVPISWIDEKGARRNDRFHVPGTSECASCHEGRALAWRSRQLDRPGTYPDGTHDQVAHFLALGIIDRPLPEHALLSDPFGPASLDVRARSYLDANCGHCHGPGGTAENTGVFWDFESTDPRHRPACRSTAPVDGREHVLVPGHPEQSEFLARMLGSDSEVQMPRGPTRLPDRAGIALLSQWISAMPPLRCR</sequence>
<protein>
    <recommendedName>
        <fullName evidence="3">Repeat protein (TIGR03806 family)</fullName>
    </recommendedName>
</protein>
<proteinExistence type="predicted"/>
<evidence type="ECO:0000313" key="2">
    <source>
        <dbReference type="Proteomes" id="UP001370348"/>
    </source>
</evidence>